<feature type="transmembrane region" description="Helical" evidence="1">
    <location>
        <begin position="12"/>
        <end position="35"/>
    </location>
</feature>
<evidence type="ECO:0000313" key="3">
    <source>
        <dbReference type="Proteomes" id="UP001302429"/>
    </source>
</evidence>
<reference evidence="2 3" key="1">
    <citation type="submission" date="2023-10" db="EMBL/GenBank/DDBJ databases">
        <title>Complete genome sequence of a Sphingomonadaceae bacterium.</title>
        <authorList>
            <person name="Yan C."/>
        </authorList>
    </citation>
    <scope>NUCLEOTIDE SEQUENCE [LARGE SCALE GENOMIC DNA]</scope>
    <source>
        <strain evidence="2 3">SCSIO 66989</strain>
    </source>
</reference>
<keyword evidence="1" id="KW-0472">Membrane</keyword>
<evidence type="ECO:0000313" key="2">
    <source>
        <dbReference type="EMBL" id="WOE74458.1"/>
    </source>
</evidence>
<dbReference type="EMBL" id="CP136594">
    <property type="protein sequence ID" value="WOE74458.1"/>
    <property type="molecule type" value="Genomic_DNA"/>
</dbReference>
<feature type="transmembrane region" description="Helical" evidence="1">
    <location>
        <begin position="41"/>
        <end position="61"/>
    </location>
</feature>
<evidence type="ECO:0000256" key="1">
    <source>
        <dbReference type="SAM" id="Phobius"/>
    </source>
</evidence>
<organism evidence="2 3">
    <name type="scientific">Alterisphingorhabdus coralli</name>
    <dbReference type="NCBI Taxonomy" id="3071408"/>
    <lineage>
        <taxon>Bacteria</taxon>
        <taxon>Pseudomonadati</taxon>
        <taxon>Pseudomonadota</taxon>
        <taxon>Alphaproteobacteria</taxon>
        <taxon>Sphingomonadales</taxon>
        <taxon>Sphingomonadaceae</taxon>
        <taxon>Alterisphingorhabdus (ex Yan et al. 2024)</taxon>
    </lineage>
</organism>
<keyword evidence="3" id="KW-1185">Reference proteome</keyword>
<dbReference type="KEGG" id="acoa:RB602_11445"/>
<dbReference type="AlphaFoldDB" id="A0AA97F5R3"/>
<proteinExistence type="predicted"/>
<keyword evidence="1" id="KW-0812">Transmembrane</keyword>
<gene>
    <name evidence="2" type="ORF">RB602_11445</name>
</gene>
<accession>A0AA97F5R3</accession>
<keyword evidence="1" id="KW-1133">Transmembrane helix</keyword>
<protein>
    <submittedName>
        <fullName evidence="2">Uncharacterized protein</fullName>
    </submittedName>
</protein>
<name>A0AA97F5R3_9SPHN</name>
<sequence length="75" mass="8397">MDEAHARRRFMIISLVRFSGVIIVMVALLAINGVIVGLPDIFSYGLLAIGLVEFFFVPIVLARMWRTPPEDVPEP</sequence>
<dbReference type="RefSeq" id="WP_317080711.1">
    <property type="nucleotide sequence ID" value="NZ_CP136594.1"/>
</dbReference>
<dbReference type="Proteomes" id="UP001302429">
    <property type="component" value="Chromosome"/>
</dbReference>